<accession>A0ACC1R5F5</accession>
<gene>
    <name evidence="1" type="ORF">NLG97_g1789</name>
</gene>
<name>A0ACC1R5F5_9HYPO</name>
<reference evidence="1" key="1">
    <citation type="submission" date="2022-07" db="EMBL/GenBank/DDBJ databases">
        <title>Genome Sequence of Lecanicillium saksenae.</title>
        <authorList>
            <person name="Buettner E."/>
        </authorList>
    </citation>
    <scope>NUCLEOTIDE SEQUENCE</scope>
    <source>
        <strain evidence="1">VT-O1</strain>
    </source>
</reference>
<keyword evidence="2" id="KW-1185">Reference proteome</keyword>
<evidence type="ECO:0000313" key="1">
    <source>
        <dbReference type="EMBL" id="KAJ3497585.1"/>
    </source>
</evidence>
<protein>
    <submittedName>
        <fullName evidence="1">Uncharacterized protein</fullName>
    </submittedName>
</protein>
<comment type="caution">
    <text evidence="1">The sequence shown here is derived from an EMBL/GenBank/DDBJ whole genome shotgun (WGS) entry which is preliminary data.</text>
</comment>
<evidence type="ECO:0000313" key="2">
    <source>
        <dbReference type="Proteomes" id="UP001148737"/>
    </source>
</evidence>
<dbReference type="EMBL" id="JANAKD010000102">
    <property type="protein sequence ID" value="KAJ3497585.1"/>
    <property type="molecule type" value="Genomic_DNA"/>
</dbReference>
<organism evidence="1 2">
    <name type="scientific">Lecanicillium saksenae</name>
    <dbReference type="NCBI Taxonomy" id="468837"/>
    <lineage>
        <taxon>Eukaryota</taxon>
        <taxon>Fungi</taxon>
        <taxon>Dikarya</taxon>
        <taxon>Ascomycota</taxon>
        <taxon>Pezizomycotina</taxon>
        <taxon>Sordariomycetes</taxon>
        <taxon>Hypocreomycetidae</taxon>
        <taxon>Hypocreales</taxon>
        <taxon>Cordycipitaceae</taxon>
        <taxon>Lecanicillium</taxon>
    </lineage>
</organism>
<sequence length="821" mass="92181">MMNLFSAGRARNEHGEAEQPDEDNHIKTEHHGDDQSANNDNAPGPAPVDDAESESSEGEHHDREEGDALVRFAADAIESDRSRPQCRAGQLAVGDALSCPPAVVARRARSGSSSSGSSSSGSPSSDSPSSESDSGETRSSDDSQASTRARERRSSLMKHAEDLADLFKDTKITTAEGVMHHLLHENERKRIFVCCDGTWNNASGTAAPMTNVAKLARAVYRVGGESFHVPTKLPPNDGQNPKEEHRYGFSRQIVYYSSGVGSQSYLTVDSLFSGAFGKGIDGNILGAYCFLSNNFNGVSHLDEIILVGFSRGAFTIRCLAHFINRVGLLRRKGLVFLQSIYAAWQRDSEGLDGAKERLQNELAALGALRMYPVRIHILAEWDTVSAVKSFRPGKKKFAFVHNEVPPNVNHAFHAVSLHEKRKNFRPLFWEKAHPGTRVEQCAFVGCHSDIGGGLANPGLSTLSLLWMVSRIYDVSKAKFNDDDLFPFIVPLKSKNAGNIFNPLAWGKSEMCLNNLATTQGRVNESRRGMWLVPYYLTLGRFNGERDAFLQQFARLRKTKKEARYKQGPHIDLQPLYDLRGVLKKVNRKLKDNADATAKYEDIANDIENAWNWQSPVQKEVQFATSLIERMRPYLTKKRLRKLWLAQQDARRTWLKLEMQGSIGLQIHFSARLLYQQLNSDSRLKCGLFRQFEPDKETQEWYERSSKEMSLAEASILKSEIELLKSWLKASIKLSKEEEKIRLSDPSKLGEDNLGNEEQKKQPKIVDGEGTDWWEIQRGLEGTERGLEDTGWGDYVLGCTYYSSVTGLIDREFQRIGLKERD</sequence>
<dbReference type="Proteomes" id="UP001148737">
    <property type="component" value="Unassembled WGS sequence"/>
</dbReference>
<proteinExistence type="predicted"/>